<evidence type="ECO:0000256" key="3">
    <source>
        <dbReference type="ARBA" id="ARBA00022475"/>
    </source>
</evidence>
<gene>
    <name evidence="8" type="ORF">HELGO_WM7386</name>
</gene>
<evidence type="ECO:0000256" key="4">
    <source>
        <dbReference type="ARBA" id="ARBA00022692"/>
    </source>
</evidence>
<evidence type="ECO:0000256" key="2">
    <source>
        <dbReference type="ARBA" id="ARBA00006679"/>
    </source>
</evidence>
<evidence type="ECO:0000313" key="8">
    <source>
        <dbReference type="EMBL" id="CAA6825592.1"/>
    </source>
</evidence>
<evidence type="ECO:0000256" key="5">
    <source>
        <dbReference type="ARBA" id="ARBA00022989"/>
    </source>
</evidence>
<comment type="similarity">
    <text evidence="2">Belongs to the DoxX family.</text>
</comment>
<keyword evidence="5 7" id="KW-1133">Transmembrane helix</keyword>
<feature type="transmembrane region" description="Helical" evidence="7">
    <location>
        <begin position="73"/>
        <end position="90"/>
    </location>
</feature>
<feature type="transmembrane region" description="Helical" evidence="7">
    <location>
        <begin position="12"/>
        <end position="28"/>
    </location>
</feature>
<keyword evidence="4 7" id="KW-0812">Transmembrane</keyword>
<feature type="transmembrane region" description="Helical" evidence="7">
    <location>
        <begin position="48"/>
        <end position="66"/>
    </location>
</feature>
<dbReference type="PANTHER" id="PTHR33452:SF1">
    <property type="entry name" value="INNER MEMBRANE PROTEIN YPHA-RELATED"/>
    <property type="match status" value="1"/>
</dbReference>
<sequence length="132" mass="14584">MKIFYNDDLGKLILRLMIGGLMLFHGIAKLQHGLGFIEETLVAHKLPAVLAYGLYVAEIIAPILIILGIQVRLSALTVLVAMVGAIYLVHLKDVWTLTKHGAWGIEVQMFFLMGSLSLFFMGAGNYVARARQ</sequence>
<evidence type="ECO:0000256" key="6">
    <source>
        <dbReference type="ARBA" id="ARBA00023136"/>
    </source>
</evidence>
<dbReference type="AlphaFoldDB" id="A0A6S6TYA8"/>
<keyword evidence="3" id="KW-1003">Cell membrane</keyword>
<dbReference type="Pfam" id="PF07681">
    <property type="entry name" value="DoxX"/>
    <property type="match status" value="1"/>
</dbReference>
<dbReference type="InterPro" id="IPR051907">
    <property type="entry name" value="DoxX-like_oxidoreductase"/>
</dbReference>
<proteinExistence type="inferred from homology"/>
<evidence type="ECO:0000256" key="1">
    <source>
        <dbReference type="ARBA" id="ARBA00004651"/>
    </source>
</evidence>
<dbReference type="InterPro" id="IPR032808">
    <property type="entry name" value="DoxX"/>
</dbReference>
<organism evidence="8">
    <name type="scientific">uncultured Sulfurovum sp</name>
    <dbReference type="NCBI Taxonomy" id="269237"/>
    <lineage>
        <taxon>Bacteria</taxon>
        <taxon>Pseudomonadati</taxon>
        <taxon>Campylobacterota</taxon>
        <taxon>Epsilonproteobacteria</taxon>
        <taxon>Campylobacterales</taxon>
        <taxon>Sulfurovaceae</taxon>
        <taxon>Sulfurovum</taxon>
        <taxon>environmental samples</taxon>
    </lineage>
</organism>
<name>A0A6S6TYA8_9BACT</name>
<dbReference type="EMBL" id="CACVAU010000084">
    <property type="protein sequence ID" value="CAA6825592.1"/>
    <property type="molecule type" value="Genomic_DNA"/>
</dbReference>
<dbReference type="GO" id="GO:0005886">
    <property type="term" value="C:plasma membrane"/>
    <property type="evidence" value="ECO:0007669"/>
    <property type="project" value="UniProtKB-SubCell"/>
</dbReference>
<protein>
    <submittedName>
        <fullName evidence="8">DoxX family protein</fullName>
    </submittedName>
</protein>
<accession>A0A6S6TYA8</accession>
<evidence type="ECO:0000256" key="7">
    <source>
        <dbReference type="SAM" id="Phobius"/>
    </source>
</evidence>
<feature type="transmembrane region" description="Helical" evidence="7">
    <location>
        <begin position="110"/>
        <end position="128"/>
    </location>
</feature>
<reference evidence="8" key="1">
    <citation type="submission" date="2020-01" db="EMBL/GenBank/DDBJ databases">
        <authorList>
            <person name="Meier V. D."/>
            <person name="Meier V D."/>
        </authorList>
    </citation>
    <scope>NUCLEOTIDE SEQUENCE</scope>
    <source>
        <strain evidence="8">HLG_WM_MAG_05</strain>
    </source>
</reference>
<comment type="subcellular location">
    <subcellularLocation>
        <location evidence="1">Cell membrane</location>
        <topology evidence="1">Multi-pass membrane protein</topology>
    </subcellularLocation>
</comment>
<dbReference type="PANTHER" id="PTHR33452">
    <property type="entry name" value="OXIDOREDUCTASE CATD-RELATED"/>
    <property type="match status" value="1"/>
</dbReference>
<keyword evidence="6 7" id="KW-0472">Membrane</keyword>